<keyword evidence="9" id="KW-1185">Reference proteome</keyword>
<dbReference type="PANTHER" id="PTHR36206:SF16">
    <property type="entry name" value="TRANSCRIPTION FACTOR DOMAIN-CONTAINING PROTEIN-RELATED"/>
    <property type="match status" value="1"/>
</dbReference>
<evidence type="ECO:0000313" key="8">
    <source>
        <dbReference type="EMBL" id="RMZ66291.1"/>
    </source>
</evidence>
<accession>A0A3M7LVN8</accession>
<dbReference type="InterPro" id="IPR036864">
    <property type="entry name" value="Zn2-C6_fun-type_DNA-bd_sf"/>
</dbReference>
<sequence>MNRQLKVRTGCSVCKIRRVKCDETKPSCIKCTSTGRTCEGYAPPPPRKPRTRRSKYDVLQIRLVHSIDASFDTPDVGVILNSDVSDPAYPWRVPRSLNRVRNRVDQDESRGLAYYRTRVSNGISSFFDIDFWNTLVLQVGEEEPVVRHAILALSSLYEAGETSQLLRHPSSNDRYNFLMRFAVSQYTKALSMLSKRTDTDGSTLEVIMISCLVFTWIEFLRGNVDDALTHLQSGIRILSDQRQLATPQKVVKHVAHILAQIHDLYQWKGAFQKLRDRLDIDALTADALQALHQLELWYLLTSNTLETLFATTPMVFDKYNDTYARMVYLSRRILQNQILRQSKSLFRLPFENGIQRVLFYIVHRCRHLPIRREAVQLLQLCPDQKGIWQRANLVAFCNWKTGVEEKGRPQGALDTDPLPENARVYAEKAREITRDGQSLMVIRFKRGASNRASDAGYDEEEVTNLSMRLAGLLRTWGSLSLFLAG</sequence>
<keyword evidence="5" id="KW-0804">Transcription</keyword>
<keyword evidence="3" id="KW-0805">Transcription regulation</keyword>
<protein>
    <submittedName>
        <fullName evidence="8">Transcriptional regulatory moc3</fullName>
    </submittedName>
</protein>
<dbReference type="SUPFAM" id="SSF57701">
    <property type="entry name" value="Zn2/Cys6 DNA-binding domain"/>
    <property type="match status" value="1"/>
</dbReference>
<evidence type="ECO:0000256" key="3">
    <source>
        <dbReference type="ARBA" id="ARBA00023015"/>
    </source>
</evidence>
<evidence type="ECO:0000256" key="4">
    <source>
        <dbReference type="ARBA" id="ARBA00023125"/>
    </source>
</evidence>
<dbReference type="GO" id="GO:0008270">
    <property type="term" value="F:zinc ion binding"/>
    <property type="evidence" value="ECO:0007669"/>
    <property type="project" value="InterPro"/>
</dbReference>
<keyword evidence="1" id="KW-0479">Metal-binding</keyword>
<gene>
    <name evidence="8" type="ORF">GMOD_00005381</name>
</gene>
<dbReference type="OrthoDB" id="2593732at2759"/>
<organism evidence="8 9">
    <name type="scientific">Pyrenophora seminiperda CCB06</name>
    <dbReference type="NCBI Taxonomy" id="1302712"/>
    <lineage>
        <taxon>Eukaryota</taxon>
        <taxon>Fungi</taxon>
        <taxon>Dikarya</taxon>
        <taxon>Ascomycota</taxon>
        <taxon>Pezizomycotina</taxon>
        <taxon>Dothideomycetes</taxon>
        <taxon>Pleosporomycetidae</taxon>
        <taxon>Pleosporales</taxon>
        <taxon>Pleosporineae</taxon>
        <taxon>Pleosporaceae</taxon>
        <taxon>Pyrenophora</taxon>
    </lineage>
</organism>
<evidence type="ECO:0000256" key="6">
    <source>
        <dbReference type="ARBA" id="ARBA00023242"/>
    </source>
</evidence>
<dbReference type="CDD" id="cd00067">
    <property type="entry name" value="GAL4"/>
    <property type="match status" value="1"/>
</dbReference>
<proteinExistence type="predicted"/>
<dbReference type="GO" id="GO:0003677">
    <property type="term" value="F:DNA binding"/>
    <property type="evidence" value="ECO:0007669"/>
    <property type="project" value="UniProtKB-KW"/>
</dbReference>
<dbReference type="PANTHER" id="PTHR36206">
    <property type="entry name" value="ASPERCRYPTIN BIOSYNTHESIS CLUSTER-SPECIFIC TRANSCRIPTION REGULATOR ATNN-RELATED"/>
    <property type="match status" value="1"/>
</dbReference>
<feature type="domain" description="Zn(2)-C6 fungal-type" evidence="7">
    <location>
        <begin position="10"/>
        <end position="38"/>
    </location>
</feature>
<keyword evidence="6" id="KW-0539">Nucleus</keyword>
<dbReference type="EMBL" id="KE747806">
    <property type="protein sequence ID" value="RMZ66291.1"/>
    <property type="molecule type" value="Genomic_DNA"/>
</dbReference>
<evidence type="ECO:0000256" key="5">
    <source>
        <dbReference type="ARBA" id="ARBA00023163"/>
    </source>
</evidence>
<dbReference type="AlphaFoldDB" id="A0A3M7LVN8"/>
<reference evidence="8 9" key="1">
    <citation type="journal article" date="2014" name="PLoS ONE">
        <title>De novo Genome Assembly of the Fungal Plant Pathogen Pyrenophora semeniperda.</title>
        <authorList>
            <person name="Soliai M.M."/>
            <person name="Meyer S.E."/>
            <person name="Udall J.A."/>
            <person name="Elzinga D.E."/>
            <person name="Hermansen R.A."/>
            <person name="Bodily P.M."/>
            <person name="Hart A.A."/>
            <person name="Coleman C.E."/>
        </authorList>
    </citation>
    <scope>NUCLEOTIDE SEQUENCE [LARGE SCALE GENOMIC DNA]</scope>
    <source>
        <strain evidence="8 9">CCB06</strain>
        <tissue evidence="8">Mycelium</tissue>
    </source>
</reference>
<keyword evidence="4" id="KW-0238">DNA-binding</keyword>
<dbReference type="InterPro" id="IPR052360">
    <property type="entry name" value="Transcr_Regulatory_Proteins"/>
</dbReference>
<name>A0A3M7LVN8_9PLEO</name>
<dbReference type="InterPro" id="IPR001138">
    <property type="entry name" value="Zn2Cys6_DnaBD"/>
</dbReference>
<dbReference type="PROSITE" id="PS50048">
    <property type="entry name" value="ZN2_CY6_FUNGAL_2"/>
    <property type="match status" value="1"/>
</dbReference>
<evidence type="ECO:0000313" key="9">
    <source>
        <dbReference type="Proteomes" id="UP000265663"/>
    </source>
</evidence>
<evidence type="ECO:0000259" key="7">
    <source>
        <dbReference type="PROSITE" id="PS50048"/>
    </source>
</evidence>
<dbReference type="PROSITE" id="PS00463">
    <property type="entry name" value="ZN2_CY6_FUNGAL_1"/>
    <property type="match status" value="1"/>
</dbReference>
<dbReference type="GO" id="GO:0000981">
    <property type="term" value="F:DNA-binding transcription factor activity, RNA polymerase II-specific"/>
    <property type="evidence" value="ECO:0007669"/>
    <property type="project" value="InterPro"/>
</dbReference>
<evidence type="ECO:0000256" key="1">
    <source>
        <dbReference type="ARBA" id="ARBA00022723"/>
    </source>
</evidence>
<dbReference type="Pfam" id="PF00172">
    <property type="entry name" value="Zn_clus"/>
    <property type="match status" value="1"/>
</dbReference>
<evidence type="ECO:0000256" key="2">
    <source>
        <dbReference type="ARBA" id="ARBA00022833"/>
    </source>
</evidence>
<dbReference type="Pfam" id="PF11951">
    <property type="entry name" value="Fungal_trans_2"/>
    <property type="match status" value="1"/>
</dbReference>
<dbReference type="InterPro" id="IPR021858">
    <property type="entry name" value="Fun_TF"/>
</dbReference>
<dbReference type="Gene3D" id="4.10.240.10">
    <property type="entry name" value="Zn(2)-C6 fungal-type DNA-binding domain"/>
    <property type="match status" value="1"/>
</dbReference>
<keyword evidence="2" id="KW-0862">Zinc</keyword>
<dbReference type="SMART" id="SM00066">
    <property type="entry name" value="GAL4"/>
    <property type="match status" value="1"/>
</dbReference>
<dbReference type="Proteomes" id="UP000265663">
    <property type="component" value="Unassembled WGS sequence"/>
</dbReference>